<dbReference type="InterPro" id="IPR051201">
    <property type="entry name" value="Chloro_Bact_Ser_Proteases"/>
</dbReference>
<feature type="signal peptide" evidence="5">
    <location>
        <begin position="1"/>
        <end position="34"/>
    </location>
</feature>
<dbReference type="Proteomes" id="UP000263232">
    <property type="component" value="Chromosome"/>
</dbReference>
<evidence type="ECO:0000313" key="8">
    <source>
        <dbReference type="Proteomes" id="UP000263232"/>
    </source>
</evidence>
<dbReference type="PROSITE" id="PS50106">
    <property type="entry name" value="PDZ"/>
    <property type="match status" value="1"/>
</dbReference>
<dbReference type="RefSeq" id="WP_118989589.1">
    <property type="nucleotide sequence ID" value="NZ_CP023434.1"/>
</dbReference>
<feature type="chain" id="PRO_5038420176" evidence="5">
    <location>
        <begin position="35"/>
        <end position="404"/>
    </location>
</feature>
<dbReference type="SMART" id="SM00228">
    <property type="entry name" value="PDZ"/>
    <property type="match status" value="1"/>
</dbReference>
<evidence type="ECO:0000256" key="4">
    <source>
        <dbReference type="ARBA" id="ARBA00022825"/>
    </source>
</evidence>
<dbReference type="PRINTS" id="PR00834">
    <property type="entry name" value="PROTEASES2C"/>
</dbReference>
<dbReference type="AlphaFoldDB" id="A0A347WHV8"/>
<evidence type="ECO:0000256" key="2">
    <source>
        <dbReference type="ARBA" id="ARBA00022670"/>
    </source>
</evidence>
<dbReference type="GO" id="GO:0006508">
    <property type="term" value="P:proteolysis"/>
    <property type="evidence" value="ECO:0007669"/>
    <property type="project" value="UniProtKB-KW"/>
</dbReference>
<dbReference type="InterPro" id="IPR009003">
    <property type="entry name" value="Peptidase_S1_PA"/>
</dbReference>
<accession>A0A347WHV8</accession>
<dbReference type="PANTHER" id="PTHR43343:SF3">
    <property type="entry name" value="PROTEASE DO-LIKE 8, CHLOROPLASTIC"/>
    <property type="match status" value="1"/>
</dbReference>
<dbReference type="GO" id="GO:0004252">
    <property type="term" value="F:serine-type endopeptidase activity"/>
    <property type="evidence" value="ECO:0007669"/>
    <property type="project" value="InterPro"/>
</dbReference>
<dbReference type="KEGG" id="abae:CL176_00715"/>
<protein>
    <submittedName>
        <fullName evidence="7">Serine protease</fullName>
    </submittedName>
</protein>
<name>A0A347WHV8_9LACT</name>
<dbReference type="InterPro" id="IPR001940">
    <property type="entry name" value="Peptidase_S1C"/>
</dbReference>
<dbReference type="Gene3D" id="2.40.10.10">
    <property type="entry name" value="Trypsin-like serine proteases"/>
    <property type="match status" value="2"/>
</dbReference>
<dbReference type="OrthoDB" id="9758917at2"/>
<dbReference type="Pfam" id="PF13180">
    <property type="entry name" value="PDZ_2"/>
    <property type="match status" value="1"/>
</dbReference>
<dbReference type="InterPro" id="IPR043504">
    <property type="entry name" value="Peptidase_S1_PA_chymotrypsin"/>
</dbReference>
<keyword evidence="5" id="KW-0732">Signal</keyword>
<dbReference type="PANTHER" id="PTHR43343">
    <property type="entry name" value="PEPTIDASE S12"/>
    <property type="match status" value="1"/>
</dbReference>
<dbReference type="InterPro" id="IPR036034">
    <property type="entry name" value="PDZ_sf"/>
</dbReference>
<dbReference type="Gene3D" id="2.30.42.10">
    <property type="match status" value="1"/>
</dbReference>
<dbReference type="EMBL" id="CP023434">
    <property type="protein sequence ID" value="AXY24665.1"/>
    <property type="molecule type" value="Genomic_DNA"/>
</dbReference>
<evidence type="ECO:0000256" key="3">
    <source>
        <dbReference type="ARBA" id="ARBA00022801"/>
    </source>
</evidence>
<evidence type="ECO:0000256" key="5">
    <source>
        <dbReference type="SAM" id="SignalP"/>
    </source>
</evidence>
<dbReference type="InterPro" id="IPR001478">
    <property type="entry name" value="PDZ"/>
</dbReference>
<gene>
    <name evidence="7" type="ORF">CL176_00715</name>
</gene>
<comment type="similarity">
    <text evidence="1">Belongs to the peptidase S1C family.</text>
</comment>
<reference evidence="7 8" key="1">
    <citation type="submission" date="2017-09" db="EMBL/GenBank/DDBJ databases">
        <title>Complete genome sequence of Oxytococcus suis strain ZY16052.</title>
        <authorList>
            <person name="Li F."/>
        </authorList>
    </citation>
    <scope>NUCLEOTIDE SEQUENCE [LARGE SCALE GENOMIC DNA]</scope>
    <source>
        <strain evidence="7 8">ZY16052</strain>
    </source>
</reference>
<evidence type="ECO:0000259" key="6">
    <source>
        <dbReference type="PROSITE" id="PS50106"/>
    </source>
</evidence>
<dbReference type="Pfam" id="PF13365">
    <property type="entry name" value="Trypsin_2"/>
    <property type="match status" value="1"/>
</dbReference>
<dbReference type="CDD" id="cd06781">
    <property type="entry name" value="cpPDZ_BsHtra-like"/>
    <property type="match status" value="1"/>
</dbReference>
<evidence type="ECO:0000256" key="1">
    <source>
        <dbReference type="ARBA" id="ARBA00010541"/>
    </source>
</evidence>
<keyword evidence="8" id="KW-1185">Reference proteome</keyword>
<sequence length="404" mass="43165">MKKQIKNTFTLRQKFYGGMLKAVAVLVIASPAVASLEALQPVVASAEEAALTEHEQIITNVVDESRDAVVSVSNFQHVMTGEQAFMQFYGLQQDIDLRDFDNEPTLAGSGSGVVYKIDGDAAYIVTNQHVIDRAEKIEVTMADGRTAEAELLGSDSLSDLAVLKISSEYASRTLEFADSDAVKVGSTAIAIGSPIGMDYASSVTKGIISGLNRALPVDTNNDGKEDWEMTLMQTDAAINPGNSGGALVNTSGQLIGINSAKLAASEIEGMGFAIPSNDVQHIISQLETDGEVTRPVLGVTTTGLDRITKESRQEVLNLSEDITEGALVLEVQNGSAAEAAGIENYDVIVEIDGKPIKSSQSLRQELYRHQIGDTIEIKVLRNGKEQTLQTTLNEETSLDMLANG</sequence>
<proteinExistence type="inferred from homology"/>
<keyword evidence="4" id="KW-0720">Serine protease</keyword>
<organism evidence="7 8">
    <name type="scientific">Suicoccus acidiformans</name>
    <dbReference type="NCBI Taxonomy" id="2036206"/>
    <lineage>
        <taxon>Bacteria</taxon>
        <taxon>Bacillati</taxon>
        <taxon>Bacillota</taxon>
        <taxon>Bacilli</taxon>
        <taxon>Lactobacillales</taxon>
        <taxon>Aerococcaceae</taxon>
        <taxon>Suicoccus</taxon>
    </lineage>
</organism>
<dbReference type="SUPFAM" id="SSF50494">
    <property type="entry name" value="Trypsin-like serine proteases"/>
    <property type="match status" value="1"/>
</dbReference>
<keyword evidence="3" id="KW-0378">Hydrolase</keyword>
<keyword evidence="2 7" id="KW-0645">Protease</keyword>
<dbReference type="SUPFAM" id="SSF50156">
    <property type="entry name" value="PDZ domain-like"/>
    <property type="match status" value="1"/>
</dbReference>
<feature type="domain" description="PDZ" evidence="6">
    <location>
        <begin position="281"/>
        <end position="383"/>
    </location>
</feature>
<evidence type="ECO:0000313" key="7">
    <source>
        <dbReference type="EMBL" id="AXY24665.1"/>
    </source>
</evidence>